<dbReference type="InterPro" id="IPR005801">
    <property type="entry name" value="ADC_synthase"/>
</dbReference>
<dbReference type="PANTHER" id="PTHR42839">
    <property type="entry name" value="ISOCHORISMATE SYNTHASE ENTC"/>
    <property type="match status" value="1"/>
</dbReference>
<accession>A0A3B0MET3</accession>
<dbReference type="Pfam" id="PF00425">
    <property type="entry name" value="Chorismate_bind"/>
    <property type="match status" value="1"/>
</dbReference>
<organism evidence="2">
    <name type="scientific">Arsenophonus endosymbiont of Trialeurodes vaporariorum</name>
    <dbReference type="NCBI Taxonomy" id="235567"/>
    <lineage>
        <taxon>Bacteria</taxon>
        <taxon>Pseudomonadati</taxon>
        <taxon>Pseudomonadota</taxon>
        <taxon>Gammaproteobacteria</taxon>
        <taxon>Enterobacterales</taxon>
        <taxon>Morganellaceae</taxon>
        <taxon>Arsenophonus</taxon>
    </lineage>
</organism>
<dbReference type="EMBL" id="UFQR01000001">
    <property type="protein sequence ID" value="SSW94599.1"/>
    <property type="molecule type" value="Genomic_DNA"/>
</dbReference>
<evidence type="ECO:0000259" key="1">
    <source>
        <dbReference type="Pfam" id="PF00425"/>
    </source>
</evidence>
<dbReference type="PANTHER" id="PTHR42839:SF2">
    <property type="entry name" value="ISOCHORISMATE SYNTHASE ENTC"/>
    <property type="match status" value="1"/>
</dbReference>
<dbReference type="InterPro" id="IPR015890">
    <property type="entry name" value="Chorismate_C"/>
</dbReference>
<dbReference type="GO" id="GO:0008909">
    <property type="term" value="F:isochorismate synthase activity"/>
    <property type="evidence" value="ECO:0007669"/>
    <property type="project" value="UniProtKB-EC"/>
</dbReference>
<reference evidence="2" key="1">
    <citation type="submission" date="2018-04" db="EMBL/GenBank/DDBJ databases">
        <authorList>
            <person name="Go L.Y."/>
            <person name="Mitchell J.A."/>
        </authorList>
    </citation>
    <scope>NUCLEOTIDE SEQUENCE</scope>
    <source>
        <strain evidence="2">ARTV</strain>
    </source>
</reference>
<dbReference type="SUPFAM" id="SSF56322">
    <property type="entry name" value="ADC synthase"/>
    <property type="match status" value="1"/>
</dbReference>
<name>A0A3B0MET3_9GAMM</name>
<gene>
    <name evidence="2" type="primary">menF_2</name>
    <name evidence="2" type="ORF">ARTV_0119</name>
</gene>
<sequence length="55" mass="6255">MVSLRCVHINYDHLRLYAGAGIVKDSDPRQEWLEVENKAAGLQTLLNSEMFCCES</sequence>
<keyword evidence="2" id="KW-0413">Isomerase</keyword>
<feature type="domain" description="Chorismate-utilising enzyme C-terminal" evidence="1">
    <location>
        <begin position="2"/>
        <end position="38"/>
    </location>
</feature>
<proteinExistence type="predicted"/>
<dbReference type="EC" id="5.4.4.2" evidence="2"/>
<protein>
    <submittedName>
        <fullName evidence="2">Isochorismate synthase MenF</fullName>
        <ecNumber evidence="2">5.4.4.2</ecNumber>
    </submittedName>
</protein>
<dbReference type="AlphaFoldDB" id="A0A3B0MET3"/>
<evidence type="ECO:0000313" key="2">
    <source>
        <dbReference type="EMBL" id="SSW94599.1"/>
    </source>
</evidence>
<dbReference type="Gene3D" id="3.60.120.10">
    <property type="entry name" value="Anthranilate synthase"/>
    <property type="match status" value="1"/>
</dbReference>